<dbReference type="SMART" id="SM00360">
    <property type="entry name" value="RRM"/>
    <property type="match status" value="1"/>
</dbReference>
<dbReference type="PANTHER" id="PTHR15481:SF0">
    <property type="entry name" value="LD23870P-RELATED"/>
    <property type="match status" value="1"/>
</dbReference>
<dbReference type="Gene3D" id="3.30.70.330">
    <property type="match status" value="1"/>
</dbReference>
<dbReference type="AlphaFoldDB" id="A0A6V8QZU4"/>
<evidence type="ECO:0000256" key="4">
    <source>
        <dbReference type="ARBA" id="ARBA00023187"/>
    </source>
</evidence>
<accession>A0A6V8QZU4</accession>
<organism evidence="9 10">
    <name type="scientific">Trichoderma asperellum</name>
    <name type="common">Filamentous fungus</name>
    <dbReference type="NCBI Taxonomy" id="101201"/>
    <lineage>
        <taxon>Eukaryota</taxon>
        <taxon>Fungi</taxon>
        <taxon>Dikarya</taxon>
        <taxon>Ascomycota</taxon>
        <taxon>Pezizomycotina</taxon>
        <taxon>Sordariomycetes</taxon>
        <taxon>Hypocreomycetidae</taxon>
        <taxon>Hypocreales</taxon>
        <taxon>Hypocreaceae</taxon>
        <taxon>Trichoderma</taxon>
    </lineage>
</organism>
<evidence type="ECO:0000256" key="5">
    <source>
        <dbReference type="ARBA" id="ARBA00023242"/>
    </source>
</evidence>
<dbReference type="SUPFAM" id="SSF54928">
    <property type="entry name" value="RNA-binding domain, RBD"/>
    <property type="match status" value="1"/>
</dbReference>
<evidence type="ECO:0000256" key="3">
    <source>
        <dbReference type="ARBA" id="ARBA00022884"/>
    </source>
</evidence>
<dbReference type="PROSITE" id="PS50102">
    <property type="entry name" value="RRM"/>
    <property type="match status" value="1"/>
</dbReference>
<dbReference type="GO" id="GO:0000398">
    <property type="term" value="P:mRNA splicing, via spliceosome"/>
    <property type="evidence" value="ECO:0007669"/>
    <property type="project" value="TreeGrafter"/>
</dbReference>
<dbReference type="InterPro" id="IPR035979">
    <property type="entry name" value="RBD_domain_sf"/>
</dbReference>
<evidence type="ECO:0000256" key="2">
    <source>
        <dbReference type="ARBA" id="ARBA00022664"/>
    </source>
</evidence>
<feature type="domain" description="RRM" evidence="8">
    <location>
        <begin position="105"/>
        <end position="183"/>
    </location>
</feature>
<keyword evidence="3 6" id="KW-0694">RNA-binding</keyword>
<dbReference type="Proteomes" id="UP000517252">
    <property type="component" value="Unassembled WGS sequence"/>
</dbReference>
<dbReference type="Pfam" id="PF00076">
    <property type="entry name" value="RRM_1"/>
    <property type="match status" value="1"/>
</dbReference>
<evidence type="ECO:0000256" key="7">
    <source>
        <dbReference type="SAM" id="Phobius"/>
    </source>
</evidence>
<keyword evidence="4" id="KW-0508">mRNA splicing</keyword>
<dbReference type="GO" id="GO:0003723">
    <property type="term" value="F:RNA binding"/>
    <property type="evidence" value="ECO:0007669"/>
    <property type="project" value="UniProtKB-UniRule"/>
</dbReference>
<keyword evidence="2" id="KW-0507">mRNA processing</keyword>
<evidence type="ECO:0000256" key="6">
    <source>
        <dbReference type="PROSITE-ProRule" id="PRU00176"/>
    </source>
</evidence>
<comment type="caution">
    <text evidence="9">The sequence shown here is derived from an EMBL/GenBank/DDBJ whole genome shotgun (WGS) entry which is preliminary data.</text>
</comment>
<dbReference type="CDD" id="cd12365">
    <property type="entry name" value="RRM_RNPS1"/>
    <property type="match status" value="1"/>
</dbReference>
<dbReference type="InterPro" id="IPR000504">
    <property type="entry name" value="RRM_dom"/>
</dbReference>
<dbReference type="OrthoDB" id="252020at2759"/>
<evidence type="ECO:0000313" key="10">
    <source>
        <dbReference type="Proteomes" id="UP000517252"/>
    </source>
</evidence>
<evidence type="ECO:0000259" key="8">
    <source>
        <dbReference type="PROSITE" id="PS50102"/>
    </source>
</evidence>
<dbReference type="InterPro" id="IPR012677">
    <property type="entry name" value="Nucleotide-bd_a/b_plait_sf"/>
</dbReference>
<name>A0A6V8QZU4_TRIAP</name>
<reference evidence="9 10" key="1">
    <citation type="submission" date="2020-07" db="EMBL/GenBank/DDBJ databases">
        <title>Trichoderma asperellum IC-1 whole genome shotgun sequence.</title>
        <authorList>
            <person name="Kanamasa S."/>
            <person name="Takahashi H."/>
        </authorList>
    </citation>
    <scope>NUCLEOTIDE SEQUENCE [LARGE SCALE GENOMIC DNA]</scope>
    <source>
        <strain evidence="9 10">IC-1</strain>
    </source>
</reference>
<keyword evidence="7" id="KW-1133">Transmembrane helix</keyword>
<comment type="subcellular location">
    <subcellularLocation>
        <location evidence="1">Nucleus</location>
    </subcellularLocation>
</comment>
<keyword evidence="5" id="KW-0539">Nucleus</keyword>
<feature type="transmembrane region" description="Helical" evidence="7">
    <location>
        <begin position="88"/>
        <end position="109"/>
    </location>
</feature>
<keyword evidence="7" id="KW-0472">Membrane</keyword>
<evidence type="ECO:0000256" key="1">
    <source>
        <dbReference type="ARBA" id="ARBA00004123"/>
    </source>
</evidence>
<proteinExistence type="predicted"/>
<dbReference type="EMBL" id="BLZH01000008">
    <property type="protein sequence ID" value="GFP57346.1"/>
    <property type="molecule type" value="Genomic_DNA"/>
</dbReference>
<dbReference type="GO" id="GO:0005737">
    <property type="term" value="C:cytoplasm"/>
    <property type="evidence" value="ECO:0007669"/>
    <property type="project" value="TreeGrafter"/>
</dbReference>
<dbReference type="PANTHER" id="PTHR15481">
    <property type="entry name" value="RIBONUCLEIC ACID BINDING PROTEIN S1"/>
    <property type="match status" value="1"/>
</dbReference>
<evidence type="ECO:0000313" key="9">
    <source>
        <dbReference type="EMBL" id="GFP57346.1"/>
    </source>
</evidence>
<keyword evidence="7" id="KW-0812">Transmembrane</keyword>
<dbReference type="InterPro" id="IPR034201">
    <property type="entry name" value="RNPS1_RRM"/>
</dbReference>
<dbReference type="GO" id="GO:0005654">
    <property type="term" value="C:nucleoplasm"/>
    <property type="evidence" value="ECO:0007669"/>
    <property type="project" value="TreeGrafter"/>
</dbReference>
<protein>
    <submittedName>
        <fullName evidence="9">Serine/arginine-rich splicing factor SR45</fullName>
    </submittedName>
</protein>
<dbReference type="GO" id="GO:0061574">
    <property type="term" value="C:ASAP complex"/>
    <property type="evidence" value="ECO:0007669"/>
    <property type="project" value="TreeGrafter"/>
</dbReference>
<sequence>MELWWIRRKLSKTTPFFDLSHHTAAPTRFILQQWHRAHHLESTAGPCHGLLPDLTTRARRHQRIAADATIRDPRRVRLDPDRDRLRRLLVAMGAIGVLAETGAVIAIVVERLSKNINEDHLYEIFGQFGHIKDLDLPINRSFGTNRGTAYILYDHEADAEAAISHMHEAQVDGAVINLGAAPTLTLESPSRALVEEAHLLARWVVVVEEVVGAVASRQQVDTVLALMSTDPIRYRRPDLLAEVLHLVVVVAAAAVDTAADPTIHTLLALDPDHQDPDDGVEEEEVMELVGVMIMMPDAAVAAAVSTTIVAQVETIGKRKEGKGP</sequence>
<gene>
    <name evidence="9" type="ORF">TASIC1_0008018700</name>
</gene>